<keyword evidence="5" id="KW-0410">Iron transport</keyword>
<evidence type="ECO:0000256" key="13">
    <source>
        <dbReference type="ARBA" id="ARBA00023237"/>
    </source>
</evidence>
<dbReference type="InterPro" id="IPR010917">
    <property type="entry name" value="TonB_rcpt_CS"/>
</dbReference>
<dbReference type="Pfam" id="PF00593">
    <property type="entry name" value="TonB_dep_Rec_b-barrel"/>
    <property type="match status" value="1"/>
</dbReference>
<dbReference type="GO" id="GO:0038023">
    <property type="term" value="F:signaling receptor activity"/>
    <property type="evidence" value="ECO:0007669"/>
    <property type="project" value="InterPro"/>
</dbReference>
<evidence type="ECO:0000256" key="3">
    <source>
        <dbReference type="ARBA" id="ARBA00022448"/>
    </source>
</evidence>
<keyword evidence="8" id="KW-0408">Iron</keyword>
<evidence type="ECO:0000256" key="4">
    <source>
        <dbReference type="ARBA" id="ARBA00022452"/>
    </source>
</evidence>
<dbReference type="Gene3D" id="3.55.50.30">
    <property type="match status" value="1"/>
</dbReference>
<dbReference type="FunFam" id="2.170.130.10:FF:000010">
    <property type="entry name" value="Ferripyoverdine receptor"/>
    <property type="match status" value="1"/>
</dbReference>
<evidence type="ECO:0000256" key="10">
    <source>
        <dbReference type="ARBA" id="ARBA00023077"/>
    </source>
</evidence>
<dbReference type="Pfam" id="PF07715">
    <property type="entry name" value="Plug"/>
    <property type="match status" value="1"/>
</dbReference>
<evidence type="ECO:0000313" key="19">
    <source>
        <dbReference type="Proteomes" id="UP000277236"/>
    </source>
</evidence>
<protein>
    <recommendedName>
        <fullName evidence="17">Secretin/TonB short N-terminal domain-containing protein</fullName>
    </recommendedName>
</protein>
<feature type="short sequence motif" description="TonB C-terminal box" evidence="15">
    <location>
        <begin position="808"/>
        <end position="825"/>
    </location>
</feature>
<keyword evidence="12" id="KW-0675">Receptor</keyword>
<dbReference type="Proteomes" id="UP000277236">
    <property type="component" value="Unassembled WGS sequence"/>
</dbReference>
<dbReference type="InterPro" id="IPR010105">
    <property type="entry name" value="TonB_sidphr_rcpt"/>
</dbReference>
<keyword evidence="7" id="KW-0732">Signal</keyword>
<feature type="domain" description="Secretin/TonB short N-terminal" evidence="17">
    <location>
        <begin position="80"/>
        <end position="130"/>
    </location>
</feature>
<dbReference type="GO" id="GO:0015344">
    <property type="term" value="F:siderophore uptake transmembrane transporter activity"/>
    <property type="evidence" value="ECO:0007669"/>
    <property type="project" value="TreeGrafter"/>
</dbReference>
<dbReference type="SMART" id="SM00965">
    <property type="entry name" value="STN"/>
    <property type="match status" value="1"/>
</dbReference>
<reference evidence="18 19" key="1">
    <citation type="submission" date="2018-08" db="EMBL/GenBank/DDBJ databases">
        <title>Recombination of ecologically and evolutionarily significant loci maintains genetic cohesion in the Pseudomonas syringae species complex.</title>
        <authorList>
            <person name="Dillon M."/>
            <person name="Thakur S."/>
            <person name="Almeida R.N.D."/>
            <person name="Weir B.S."/>
            <person name="Guttman D.S."/>
        </authorList>
    </citation>
    <scope>NUCLEOTIDE SEQUENCE [LARGE SCALE GENOMIC DNA]</scope>
    <source>
        <strain evidence="18 19">ICMP 3353</strain>
    </source>
</reference>
<dbReference type="InterPro" id="IPR012910">
    <property type="entry name" value="Plug_dom"/>
</dbReference>
<keyword evidence="9" id="KW-0406">Ion transport</keyword>
<evidence type="ECO:0000256" key="6">
    <source>
        <dbReference type="ARBA" id="ARBA00022692"/>
    </source>
</evidence>
<dbReference type="InterPro" id="IPR037066">
    <property type="entry name" value="Plug_dom_sf"/>
</dbReference>
<sequence length="825" mass="90156">MSLPIPTRKSHFMYTPSRLTPLSKALLISRMFRPGPAMMALGLALSMPLAAQVQAQEVEFNIPAQPLSSALGQLQSQGNLRTAYSPADVQGKTSSAVQGKFTPEQAAGKLLAGSGLSYSLQGNVLNLSAQDASTAINLAPTAIDSQYLGATTDGTGSYTTGATSIGKGAPQSLRETPQSVTVMTRQVMDDNNLTSLSEVLEDTPGISFQYRNFGGHVYTSRGFSLLAESFLVDGIGGQGYQITGWMQPDMAIYDRVEVLRGASGLLVGAGEPGGAVNLVRKRPTAENKFSITTRAGSWDQYRVDLDGSGKLNDSGTVRGRMVAAYEDNGSYIDARNSRTPLLYGILEADVTDDTTLTMSLRRQEKVINGYSIYGLPRYSNGQSLDLSRSTNLAPKWNRLETDMTEAFFEVAHRFNENWLSKTSLTYSEGGFDQTIAYARGAVNPTTLAGSRFQSTLFRSDEVSSTGLNSQLEGNFDAFGLSHQVTLGADWSRQRSSSKTARVTTASAINIFDVNHNPFDKPARPAWQDDYDAIEDRGGLYANTRIHLSEPLSLVLGGRLSWYKYRYDVNVGEVNSYESQQTQEFTPFAGLIYDINDNWSWYASYADIFTPQAKYRDIGGAPLDPAIGSNYETGIKGELFDKRMNLSMALFYIKQKDVAYSDLSSGDECVSTSSDGFCYIQGGIKRSKGIDIEASGEVLPGLQVFGGYTFNQLQNSADMEVAYETPKHMLRLNTSYNLPGEWNRLTLGAGVSADSGYTVPSNDQLGVAGRAIWDARAAWKIDEHWTVALNAENLFDRKYYTTAVALDRSNVYGDPRSYVLTLRGDF</sequence>
<keyword evidence="10 16" id="KW-0798">TonB box</keyword>
<dbReference type="InterPro" id="IPR000531">
    <property type="entry name" value="Beta-barrel_TonB"/>
</dbReference>
<dbReference type="Gene3D" id="2.40.170.20">
    <property type="entry name" value="TonB-dependent receptor, beta-barrel domain"/>
    <property type="match status" value="1"/>
</dbReference>
<evidence type="ECO:0000256" key="8">
    <source>
        <dbReference type="ARBA" id="ARBA00023004"/>
    </source>
</evidence>
<evidence type="ECO:0000256" key="2">
    <source>
        <dbReference type="ARBA" id="ARBA00009810"/>
    </source>
</evidence>
<dbReference type="PROSITE" id="PS01156">
    <property type="entry name" value="TONB_DEPENDENT_REC_2"/>
    <property type="match status" value="1"/>
</dbReference>
<evidence type="ECO:0000256" key="14">
    <source>
        <dbReference type="PROSITE-ProRule" id="PRU01360"/>
    </source>
</evidence>
<keyword evidence="11 14" id="KW-0472">Membrane</keyword>
<dbReference type="GO" id="GO:0009279">
    <property type="term" value="C:cell outer membrane"/>
    <property type="evidence" value="ECO:0007669"/>
    <property type="project" value="UniProtKB-SubCell"/>
</dbReference>
<keyword evidence="6 14" id="KW-0812">Transmembrane</keyword>
<evidence type="ECO:0000256" key="16">
    <source>
        <dbReference type="RuleBase" id="RU003357"/>
    </source>
</evidence>
<dbReference type="GO" id="GO:0015891">
    <property type="term" value="P:siderophore transport"/>
    <property type="evidence" value="ECO:0007669"/>
    <property type="project" value="InterPro"/>
</dbReference>
<evidence type="ECO:0000256" key="15">
    <source>
        <dbReference type="PROSITE-ProRule" id="PRU10144"/>
    </source>
</evidence>
<dbReference type="EMBL" id="RBRE01000084">
    <property type="protein sequence ID" value="RMQ41941.1"/>
    <property type="molecule type" value="Genomic_DNA"/>
</dbReference>
<evidence type="ECO:0000256" key="7">
    <source>
        <dbReference type="ARBA" id="ARBA00022729"/>
    </source>
</evidence>
<evidence type="ECO:0000256" key="11">
    <source>
        <dbReference type="ARBA" id="ARBA00023136"/>
    </source>
</evidence>
<name>A0A3M4LLR1_PSECI</name>
<proteinExistence type="inferred from homology"/>
<keyword evidence="4 14" id="KW-1134">Transmembrane beta strand</keyword>
<evidence type="ECO:0000256" key="1">
    <source>
        <dbReference type="ARBA" id="ARBA00004571"/>
    </source>
</evidence>
<evidence type="ECO:0000256" key="9">
    <source>
        <dbReference type="ARBA" id="ARBA00023065"/>
    </source>
</evidence>
<dbReference type="AlphaFoldDB" id="A0A3M4LLR1"/>
<dbReference type="PANTHER" id="PTHR32552">
    <property type="entry name" value="FERRICHROME IRON RECEPTOR-RELATED"/>
    <property type="match status" value="1"/>
</dbReference>
<evidence type="ECO:0000259" key="17">
    <source>
        <dbReference type="SMART" id="SM00965"/>
    </source>
</evidence>
<dbReference type="InterPro" id="IPR039426">
    <property type="entry name" value="TonB-dep_rcpt-like"/>
</dbReference>
<dbReference type="SUPFAM" id="SSF56935">
    <property type="entry name" value="Porins"/>
    <property type="match status" value="1"/>
</dbReference>
<keyword evidence="13 14" id="KW-0998">Cell outer membrane</keyword>
<dbReference type="InterPro" id="IPR011662">
    <property type="entry name" value="Secretin/TonB_short_N"/>
</dbReference>
<comment type="caution">
    <text evidence="18">The sequence shown here is derived from an EMBL/GenBank/DDBJ whole genome shotgun (WGS) entry which is preliminary data.</text>
</comment>
<comment type="subcellular location">
    <subcellularLocation>
        <location evidence="1 14">Cell outer membrane</location>
        <topology evidence="1 14">Multi-pass membrane protein</topology>
    </subcellularLocation>
</comment>
<dbReference type="Gene3D" id="2.170.130.10">
    <property type="entry name" value="TonB-dependent receptor, plug domain"/>
    <property type="match status" value="1"/>
</dbReference>
<evidence type="ECO:0000313" key="18">
    <source>
        <dbReference type="EMBL" id="RMQ41941.1"/>
    </source>
</evidence>
<dbReference type="PANTHER" id="PTHR32552:SF74">
    <property type="entry name" value="HYDROXAMATE SIDEROPHORE RECEPTOR FHUE"/>
    <property type="match status" value="1"/>
</dbReference>
<dbReference type="NCBIfam" id="TIGR01783">
    <property type="entry name" value="TonB-siderophor"/>
    <property type="match status" value="1"/>
</dbReference>
<evidence type="ECO:0000256" key="12">
    <source>
        <dbReference type="ARBA" id="ARBA00023170"/>
    </source>
</evidence>
<dbReference type="PROSITE" id="PS52016">
    <property type="entry name" value="TONB_DEPENDENT_REC_3"/>
    <property type="match status" value="1"/>
</dbReference>
<comment type="similarity">
    <text evidence="2 14 16">Belongs to the TonB-dependent receptor family.</text>
</comment>
<accession>A0A3M4LLR1</accession>
<gene>
    <name evidence="18" type="ORF">ALQ04_04976</name>
</gene>
<keyword evidence="3 14" id="KW-0813">Transport</keyword>
<dbReference type="CDD" id="cd01347">
    <property type="entry name" value="ligand_gated_channel"/>
    <property type="match status" value="1"/>
</dbReference>
<dbReference type="Pfam" id="PF07660">
    <property type="entry name" value="STN"/>
    <property type="match status" value="1"/>
</dbReference>
<dbReference type="InterPro" id="IPR036942">
    <property type="entry name" value="Beta-barrel_TonB_sf"/>
</dbReference>
<evidence type="ECO:0000256" key="5">
    <source>
        <dbReference type="ARBA" id="ARBA00022496"/>
    </source>
</evidence>
<organism evidence="18 19">
    <name type="scientific">Pseudomonas cichorii</name>
    <dbReference type="NCBI Taxonomy" id="36746"/>
    <lineage>
        <taxon>Bacteria</taxon>
        <taxon>Pseudomonadati</taxon>
        <taxon>Pseudomonadota</taxon>
        <taxon>Gammaproteobacteria</taxon>
        <taxon>Pseudomonadales</taxon>
        <taxon>Pseudomonadaceae</taxon>
        <taxon>Pseudomonas</taxon>
    </lineage>
</organism>